<proteinExistence type="predicted"/>
<dbReference type="Proteomes" id="UP001322785">
    <property type="component" value="Chromosome"/>
</dbReference>
<reference evidence="1 2" key="1">
    <citation type="submission" date="2023-12" db="EMBL/GenBank/DDBJ databases">
        <authorList>
            <person name="Menendez E."/>
            <person name="Kaur S."/>
            <person name="Flores-Felix J.D."/>
            <person name="diCenzo G.C."/>
            <person name="Peix A."/>
            <person name="Velazquez E."/>
        </authorList>
    </citation>
    <scope>NUCLEOTIDE SEQUENCE [LARGE SCALE GENOMIC DNA]</scope>
    <source>
        <strain evidence="1 2">CIP 108029</strain>
    </source>
</reference>
<dbReference type="RefSeq" id="WP_193442343.1">
    <property type="nucleotide sequence ID" value="NZ_BSOQ01000007.1"/>
</dbReference>
<organism evidence="1 2">
    <name type="scientific">Rhizobium indigoferae</name>
    <dbReference type="NCBI Taxonomy" id="158891"/>
    <lineage>
        <taxon>Bacteria</taxon>
        <taxon>Pseudomonadati</taxon>
        <taxon>Pseudomonadota</taxon>
        <taxon>Alphaproteobacteria</taxon>
        <taxon>Hyphomicrobiales</taxon>
        <taxon>Rhizobiaceae</taxon>
        <taxon>Rhizobium/Agrobacterium group</taxon>
        <taxon>Rhizobium</taxon>
    </lineage>
</organism>
<keyword evidence="2" id="KW-1185">Reference proteome</keyword>
<evidence type="ECO:0000313" key="1">
    <source>
        <dbReference type="EMBL" id="WQN37011.1"/>
    </source>
</evidence>
<accession>A0ABZ0ZBM7</accession>
<gene>
    <name evidence="1" type="ORF">U5G49_002121</name>
</gene>
<name>A0ABZ0ZBM7_9HYPH</name>
<protein>
    <submittedName>
        <fullName evidence="1">Uncharacterized protein</fullName>
    </submittedName>
</protein>
<evidence type="ECO:0000313" key="2">
    <source>
        <dbReference type="Proteomes" id="UP001322785"/>
    </source>
</evidence>
<sequence>MAILLGWNERISEWGDLVARLAILRSCSLALKEQSSRFEMQDIQCWCSWAYTSVQVSAGPTRLGWDDRINKIIPNTYV</sequence>
<dbReference type="EMBL" id="CP140635">
    <property type="protein sequence ID" value="WQN37011.1"/>
    <property type="molecule type" value="Genomic_DNA"/>
</dbReference>